<feature type="binding site" evidence="11">
    <location>
        <position position="163"/>
    </location>
    <ligand>
        <name>alpha-D-mannose 1-phosphate</name>
        <dbReference type="ChEBI" id="CHEBI:58409"/>
    </ligand>
</feature>
<dbReference type="GO" id="GO:0005829">
    <property type="term" value="C:cytosol"/>
    <property type="evidence" value="ECO:0007669"/>
    <property type="project" value="TreeGrafter"/>
</dbReference>
<dbReference type="GO" id="GO:0006013">
    <property type="term" value="P:mannose metabolic process"/>
    <property type="evidence" value="ECO:0007669"/>
    <property type="project" value="TreeGrafter"/>
</dbReference>
<comment type="subunit">
    <text evidence="4 13">Homodimer.</text>
</comment>
<feature type="binding site" evidence="11">
    <location>
        <position position="210"/>
    </location>
    <ligand>
        <name>alpha-D-mannose 1-phosphate</name>
        <dbReference type="ChEBI" id="CHEBI:58409"/>
    </ligand>
</feature>
<accession>A0A9P6VIZ8</accession>
<feature type="binding site" evidence="12">
    <location>
        <position position="256"/>
    </location>
    <ligand>
        <name>Mg(2+)</name>
        <dbReference type="ChEBI" id="CHEBI:18420"/>
        <label>1</label>
    </ligand>
</feature>
<dbReference type="SFLD" id="SFLDG01143">
    <property type="entry name" value="C2.B.3:_Phosphomannomutase_Lik"/>
    <property type="match status" value="1"/>
</dbReference>
<dbReference type="InterPro" id="IPR023214">
    <property type="entry name" value="HAD_sf"/>
</dbReference>
<evidence type="ECO:0000256" key="11">
    <source>
        <dbReference type="PIRSR" id="PIRSR605002-2"/>
    </source>
</evidence>
<gene>
    <name evidence="14" type="ORF">D0Z07_5096</name>
</gene>
<dbReference type="GO" id="GO:0004615">
    <property type="term" value="F:phosphomannomutase activity"/>
    <property type="evidence" value="ECO:0007669"/>
    <property type="project" value="UniProtKB-EC"/>
</dbReference>
<dbReference type="OrthoDB" id="10264771at2759"/>
<dbReference type="EMBL" id="VNKQ01000009">
    <property type="protein sequence ID" value="KAG0648845.1"/>
    <property type="molecule type" value="Genomic_DNA"/>
</dbReference>
<feature type="binding site" evidence="11">
    <location>
        <position position="29"/>
    </location>
    <ligand>
        <name>alpha-D-mannose 1-phosphate</name>
        <dbReference type="ChEBI" id="CHEBI:58409"/>
    </ligand>
</feature>
<evidence type="ECO:0000256" key="2">
    <source>
        <dbReference type="ARBA" id="ARBA00004699"/>
    </source>
</evidence>
<dbReference type="InterPro" id="IPR036412">
    <property type="entry name" value="HAD-like_sf"/>
</dbReference>
<dbReference type="InterPro" id="IPR043169">
    <property type="entry name" value="PMM_cap"/>
</dbReference>
<evidence type="ECO:0000313" key="14">
    <source>
        <dbReference type="EMBL" id="KAG0648845.1"/>
    </source>
</evidence>
<organism evidence="14 15">
    <name type="scientific">Hyphodiscus hymeniophilus</name>
    <dbReference type="NCBI Taxonomy" id="353542"/>
    <lineage>
        <taxon>Eukaryota</taxon>
        <taxon>Fungi</taxon>
        <taxon>Dikarya</taxon>
        <taxon>Ascomycota</taxon>
        <taxon>Pezizomycotina</taxon>
        <taxon>Leotiomycetes</taxon>
        <taxon>Helotiales</taxon>
        <taxon>Hyphodiscaceae</taxon>
        <taxon>Hyphodiscus</taxon>
    </lineage>
</organism>
<evidence type="ECO:0000256" key="9">
    <source>
        <dbReference type="ARBA" id="ARBA00023235"/>
    </source>
</evidence>
<feature type="binding site" evidence="11">
    <location>
        <position position="156"/>
    </location>
    <ligand>
        <name>alpha-D-mannose 1-phosphate</name>
        <dbReference type="ChEBI" id="CHEBI:58409"/>
    </ligand>
</feature>
<proteinExistence type="inferred from homology"/>
<evidence type="ECO:0000256" key="3">
    <source>
        <dbReference type="ARBA" id="ARBA00009736"/>
    </source>
</evidence>
<dbReference type="PANTHER" id="PTHR10466:SF0">
    <property type="entry name" value="PHOSPHOMANNOMUTASE"/>
    <property type="match status" value="1"/>
</dbReference>
<evidence type="ECO:0000256" key="13">
    <source>
        <dbReference type="RuleBase" id="RU361118"/>
    </source>
</evidence>
<dbReference type="EC" id="5.4.2.8" evidence="5 13"/>
<dbReference type="SUPFAM" id="SSF56784">
    <property type="entry name" value="HAD-like"/>
    <property type="match status" value="1"/>
</dbReference>
<keyword evidence="7 12" id="KW-0479">Metal-binding</keyword>
<keyword evidence="15" id="KW-1185">Reference proteome</keyword>
<dbReference type="GO" id="GO:0046872">
    <property type="term" value="F:metal ion binding"/>
    <property type="evidence" value="ECO:0007669"/>
    <property type="project" value="UniProtKB-KW"/>
</dbReference>
<dbReference type="CDD" id="cd02585">
    <property type="entry name" value="HAD_PMM"/>
    <property type="match status" value="1"/>
</dbReference>
<evidence type="ECO:0000256" key="10">
    <source>
        <dbReference type="PIRSR" id="PIRSR605002-1"/>
    </source>
</evidence>
<evidence type="ECO:0000256" key="6">
    <source>
        <dbReference type="ARBA" id="ARBA00022490"/>
    </source>
</evidence>
<feature type="active site" description="Nucleophile" evidence="10">
    <location>
        <position position="20"/>
    </location>
</feature>
<dbReference type="GO" id="GO:0009298">
    <property type="term" value="P:GDP-mannose biosynthetic process"/>
    <property type="evidence" value="ECO:0007669"/>
    <property type="project" value="InterPro"/>
</dbReference>
<comment type="caution">
    <text evidence="14">The sequence shown here is derived from an EMBL/GenBank/DDBJ whole genome shotgun (WGS) entry which is preliminary data.</text>
</comment>
<comment type="cofactor">
    <cofactor evidence="12">
        <name>Mg(2+)</name>
        <dbReference type="ChEBI" id="CHEBI:18420"/>
    </cofactor>
</comment>
<dbReference type="Proteomes" id="UP000785200">
    <property type="component" value="Unassembled WGS sequence"/>
</dbReference>
<dbReference type="AlphaFoldDB" id="A0A9P6VIZ8"/>
<evidence type="ECO:0000256" key="4">
    <source>
        <dbReference type="ARBA" id="ARBA00011738"/>
    </source>
</evidence>
<dbReference type="FunFam" id="3.30.1240.20:FF:000001">
    <property type="entry name" value="Phosphomannomutase"/>
    <property type="match status" value="1"/>
</dbReference>
<feature type="binding site" evidence="11">
    <location>
        <position position="145"/>
    </location>
    <ligand>
        <name>alpha-D-mannose 1-phosphate</name>
        <dbReference type="ChEBI" id="CHEBI:58409"/>
    </ligand>
</feature>
<keyword evidence="9 13" id="KW-0413">Isomerase</keyword>
<reference evidence="14" key="1">
    <citation type="submission" date="2019-07" db="EMBL/GenBank/DDBJ databases">
        <title>Hyphodiscus hymeniophilus genome sequencing and assembly.</title>
        <authorList>
            <person name="Kramer G."/>
            <person name="Nodwell J."/>
        </authorList>
    </citation>
    <scope>NUCLEOTIDE SEQUENCE</scope>
    <source>
        <strain evidence="14">ATCC 34498</strain>
    </source>
</reference>
<dbReference type="NCBIfam" id="TIGR01484">
    <property type="entry name" value="HAD-SF-IIB"/>
    <property type="match status" value="1"/>
</dbReference>
<dbReference type="Pfam" id="PF03332">
    <property type="entry name" value="PMM"/>
    <property type="match status" value="1"/>
</dbReference>
<feature type="active site" description="Proton donor/acceptor" evidence="10">
    <location>
        <position position="22"/>
    </location>
</feature>
<comment type="catalytic activity">
    <reaction evidence="13">
        <text>alpha-D-mannose 1-phosphate = D-mannose 6-phosphate</text>
        <dbReference type="Rhea" id="RHEA:11140"/>
        <dbReference type="ChEBI" id="CHEBI:58409"/>
        <dbReference type="ChEBI" id="CHEBI:58735"/>
        <dbReference type="EC" id="5.4.2.8"/>
    </reaction>
</comment>
<evidence type="ECO:0000256" key="5">
    <source>
        <dbReference type="ARBA" id="ARBA00012730"/>
    </source>
</evidence>
<comment type="subcellular location">
    <subcellularLocation>
        <location evidence="1 13">Cytoplasm</location>
    </subcellularLocation>
</comment>
<comment type="pathway">
    <text evidence="2 13">Nucleotide-sugar biosynthesis; GDP-alpha-D-mannose biosynthesis; alpha-D-mannose 1-phosphate from D-fructose 6-phosphate: step 2/2.</text>
</comment>
<name>A0A9P6VIZ8_9HELO</name>
<evidence type="ECO:0000256" key="7">
    <source>
        <dbReference type="ARBA" id="ARBA00022723"/>
    </source>
</evidence>
<dbReference type="InterPro" id="IPR005002">
    <property type="entry name" value="PMM"/>
</dbReference>
<dbReference type="SFLD" id="SFLDG01140">
    <property type="entry name" value="C2.B:_Phosphomannomutase_and_P"/>
    <property type="match status" value="1"/>
</dbReference>
<feature type="binding site" evidence="12">
    <location>
        <position position="22"/>
    </location>
    <ligand>
        <name>Mg(2+)</name>
        <dbReference type="ChEBI" id="CHEBI:18420"/>
        <label>1</label>
    </ligand>
</feature>
<evidence type="ECO:0000313" key="15">
    <source>
        <dbReference type="Proteomes" id="UP000785200"/>
    </source>
</evidence>
<feature type="binding site" evidence="12">
    <location>
        <position position="20"/>
    </location>
    <ligand>
        <name>Mg(2+)</name>
        <dbReference type="ChEBI" id="CHEBI:18420"/>
        <label>1</label>
    </ligand>
</feature>
<protein>
    <recommendedName>
        <fullName evidence="5 13">Phosphomannomutase</fullName>
        <ecNumber evidence="5 13">5.4.2.8</ecNumber>
    </recommendedName>
</protein>
<dbReference type="Gene3D" id="3.40.50.1000">
    <property type="entry name" value="HAD superfamily/HAD-like"/>
    <property type="match status" value="1"/>
</dbReference>
<keyword evidence="8 12" id="KW-0460">Magnesium</keyword>
<sequence>MEDYPALTERPKRNTIYLFDVDGTLTGPREVSICSRREFSATVNSIQVASLEVLSMLSSLRMMVAIGFVGGSSLKEQQRQLGSGSISVLSLFDYCFPENGTIAYRLDSFVLWLGEEKYKELVDFLLRYITDLELPFKRGEFIDCRSCTINVSPISRSASCEDRARFERYDEQHQVRRQFIKDLKEKFQSFSLRFAIKSFISSYSIGGQTSFDIFPRGWDKTYCLKQLEGKEEFSDGKIIHFFGDKTGEDGNDFEIYTDARVIGHKVNGPEDTMKTVEQVLKASY</sequence>
<feature type="binding site" evidence="12">
    <location>
        <position position="258"/>
    </location>
    <ligand>
        <name>Mg(2+)</name>
        <dbReference type="ChEBI" id="CHEBI:18420"/>
        <label>1</label>
    </ligand>
</feature>
<comment type="similarity">
    <text evidence="3 13">Belongs to the eukaryotic PMM family.</text>
</comment>
<feature type="binding site" evidence="12">
    <location>
        <position position="244"/>
    </location>
    <ligand>
        <name>Mg(2+)</name>
        <dbReference type="ChEBI" id="CHEBI:18420"/>
        <label>1</label>
    </ligand>
</feature>
<evidence type="ECO:0000256" key="1">
    <source>
        <dbReference type="ARBA" id="ARBA00004496"/>
    </source>
</evidence>
<keyword evidence="6 13" id="KW-0963">Cytoplasm</keyword>
<dbReference type="SFLD" id="SFLDS00003">
    <property type="entry name" value="Haloacid_Dehalogenase"/>
    <property type="match status" value="1"/>
</dbReference>
<evidence type="ECO:0000256" key="12">
    <source>
        <dbReference type="PIRSR" id="PIRSR605002-3"/>
    </source>
</evidence>
<evidence type="ECO:0000256" key="8">
    <source>
        <dbReference type="ARBA" id="ARBA00022842"/>
    </source>
</evidence>
<dbReference type="InterPro" id="IPR006379">
    <property type="entry name" value="HAD-SF_hydro_IIB"/>
</dbReference>
<dbReference type="Gene3D" id="3.30.1240.20">
    <property type="match status" value="1"/>
</dbReference>
<dbReference type="GO" id="GO:0006487">
    <property type="term" value="P:protein N-linked glycosylation"/>
    <property type="evidence" value="ECO:0007669"/>
    <property type="project" value="TreeGrafter"/>
</dbReference>
<comment type="function">
    <text evidence="13">Involved in the synthesis of the GDP-mannose and dolichol-phosphate-mannose required for a number of critical mannosyl transfer reactions.</text>
</comment>
<feature type="binding site" evidence="11">
    <location>
        <position position="212"/>
    </location>
    <ligand>
        <name>alpha-D-mannose 1-phosphate</name>
        <dbReference type="ChEBI" id="CHEBI:58409"/>
    </ligand>
</feature>
<dbReference type="PANTHER" id="PTHR10466">
    <property type="entry name" value="PHOSPHOMANNOMUTASE"/>
    <property type="match status" value="1"/>
</dbReference>